<evidence type="ECO:0000313" key="2">
    <source>
        <dbReference type="EMBL" id="QED28319.1"/>
    </source>
</evidence>
<dbReference type="AlphaFoldDB" id="A0A5B8XY20"/>
<dbReference type="RefSeq" id="WP_146960637.1">
    <property type="nucleotide sequence ID" value="NZ_CP042467.1"/>
</dbReference>
<dbReference type="CDD" id="cd00093">
    <property type="entry name" value="HTH_XRE"/>
    <property type="match status" value="1"/>
</dbReference>
<dbReference type="Gene3D" id="1.10.260.40">
    <property type="entry name" value="lambda repressor-like DNA-binding domains"/>
    <property type="match status" value="1"/>
</dbReference>
<protein>
    <submittedName>
        <fullName evidence="2">Helix-turn-helix transcriptional regulator</fullName>
    </submittedName>
</protein>
<proteinExistence type="predicted"/>
<keyword evidence="3" id="KW-1185">Reference proteome</keyword>
<evidence type="ECO:0000259" key="1">
    <source>
        <dbReference type="PROSITE" id="PS50943"/>
    </source>
</evidence>
<dbReference type="InterPro" id="IPR001387">
    <property type="entry name" value="Cro/C1-type_HTH"/>
</dbReference>
<evidence type="ECO:0000313" key="3">
    <source>
        <dbReference type="Proteomes" id="UP000321595"/>
    </source>
</evidence>
<dbReference type="OrthoDB" id="6240846at2"/>
<dbReference type="SMART" id="SM00530">
    <property type="entry name" value="HTH_XRE"/>
    <property type="match status" value="1"/>
</dbReference>
<organism evidence="2 3">
    <name type="scientific">Microvenator marinus</name>
    <dbReference type="NCBI Taxonomy" id="2600177"/>
    <lineage>
        <taxon>Bacteria</taxon>
        <taxon>Deltaproteobacteria</taxon>
        <taxon>Bradymonadales</taxon>
        <taxon>Microvenatoraceae</taxon>
        <taxon>Microvenator</taxon>
    </lineage>
</organism>
<dbReference type="Pfam" id="PF01381">
    <property type="entry name" value="HTH_3"/>
    <property type="match status" value="1"/>
</dbReference>
<dbReference type="EMBL" id="CP042467">
    <property type="protein sequence ID" value="QED28319.1"/>
    <property type="molecule type" value="Genomic_DNA"/>
</dbReference>
<sequence>MDIEERDAFYDEVVEKVNSGEWTWGEAIRRLRVDVAKVNQAKFSRMTKVSVRTLRKLEHDEANPTMETLTSIFKIFGLQLGLKRKSS</sequence>
<dbReference type="PROSITE" id="PS50943">
    <property type="entry name" value="HTH_CROC1"/>
    <property type="match status" value="1"/>
</dbReference>
<dbReference type="GO" id="GO:0003677">
    <property type="term" value="F:DNA binding"/>
    <property type="evidence" value="ECO:0007669"/>
    <property type="project" value="InterPro"/>
</dbReference>
<dbReference type="InterPro" id="IPR010982">
    <property type="entry name" value="Lambda_DNA-bd_dom_sf"/>
</dbReference>
<feature type="domain" description="HTH cro/C1-type" evidence="1">
    <location>
        <begin position="28"/>
        <end position="83"/>
    </location>
</feature>
<dbReference type="Proteomes" id="UP000321595">
    <property type="component" value="Chromosome"/>
</dbReference>
<name>A0A5B8XY20_9DELT</name>
<gene>
    <name evidence="2" type="ORF">FRD01_13980</name>
</gene>
<dbReference type="KEGG" id="bbae:FRD01_13980"/>
<reference evidence="2 3" key="1">
    <citation type="submission" date="2019-08" db="EMBL/GenBank/DDBJ databases">
        <authorList>
            <person name="Liang Q."/>
        </authorList>
    </citation>
    <scope>NUCLEOTIDE SEQUENCE [LARGE SCALE GENOMIC DNA]</scope>
    <source>
        <strain evidence="2 3">V1718</strain>
    </source>
</reference>
<accession>A0A5B8XY20</accession>
<dbReference type="SUPFAM" id="SSF47413">
    <property type="entry name" value="lambda repressor-like DNA-binding domains"/>
    <property type="match status" value="1"/>
</dbReference>